<keyword evidence="3" id="KW-1185">Reference proteome</keyword>
<dbReference type="EMBL" id="CH954181">
    <property type="protein sequence ID" value="EDV49694.1"/>
    <property type="molecule type" value="Genomic_DNA"/>
</dbReference>
<evidence type="ECO:0000313" key="3">
    <source>
        <dbReference type="Proteomes" id="UP000008711"/>
    </source>
</evidence>
<dbReference type="Proteomes" id="UP000008711">
    <property type="component" value="Unassembled WGS sequence"/>
</dbReference>
<dbReference type="eggNOG" id="ENOG502T95D">
    <property type="taxonomic scope" value="Eukaryota"/>
</dbReference>
<dbReference type="OrthoDB" id="7849298at2759"/>
<reference evidence="2 3" key="1">
    <citation type="journal article" date="2007" name="Nature">
        <title>Evolution of genes and genomes on the Drosophila phylogeny.</title>
        <authorList>
            <consortium name="Drosophila 12 Genomes Consortium"/>
            <person name="Clark A.G."/>
            <person name="Eisen M.B."/>
            <person name="Smith D.R."/>
            <person name="Bergman C.M."/>
            <person name="Oliver B."/>
            <person name="Markow T.A."/>
            <person name="Kaufman T.C."/>
            <person name="Kellis M."/>
            <person name="Gelbart W."/>
            <person name="Iyer V.N."/>
            <person name="Pollard D.A."/>
            <person name="Sackton T.B."/>
            <person name="Larracuente A.M."/>
            <person name="Singh N.D."/>
            <person name="Abad J.P."/>
            <person name="Abt D.N."/>
            <person name="Adryan B."/>
            <person name="Aguade M."/>
            <person name="Akashi H."/>
            <person name="Anderson W.W."/>
            <person name="Aquadro C.F."/>
            <person name="Ardell D.H."/>
            <person name="Arguello R."/>
            <person name="Artieri C.G."/>
            <person name="Barbash D.A."/>
            <person name="Barker D."/>
            <person name="Barsanti P."/>
            <person name="Batterham P."/>
            <person name="Batzoglou S."/>
            <person name="Begun D."/>
            <person name="Bhutkar A."/>
            <person name="Blanco E."/>
            <person name="Bosak S.A."/>
            <person name="Bradley R.K."/>
            <person name="Brand A.D."/>
            <person name="Brent M.R."/>
            <person name="Brooks A.N."/>
            <person name="Brown R.H."/>
            <person name="Butlin R.K."/>
            <person name="Caggese C."/>
            <person name="Calvi B.R."/>
            <person name="Bernardo de Carvalho A."/>
            <person name="Caspi A."/>
            <person name="Castrezana S."/>
            <person name="Celniker S.E."/>
            <person name="Chang J.L."/>
            <person name="Chapple C."/>
            <person name="Chatterji S."/>
            <person name="Chinwalla A."/>
            <person name="Civetta A."/>
            <person name="Clifton S.W."/>
            <person name="Comeron J.M."/>
            <person name="Costello J.C."/>
            <person name="Coyne J.A."/>
            <person name="Daub J."/>
            <person name="David R.G."/>
            <person name="Delcher A.L."/>
            <person name="Delehaunty K."/>
            <person name="Do C.B."/>
            <person name="Ebling H."/>
            <person name="Edwards K."/>
            <person name="Eickbush T."/>
            <person name="Evans J.D."/>
            <person name="Filipski A."/>
            <person name="Findeiss S."/>
            <person name="Freyhult E."/>
            <person name="Fulton L."/>
            <person name="Fulton R."/>
            <person name="Garcia A.C."/>
            <person name="Gardiner A."/>
            <person name="Garfield D.A."/>
            <person name="Garvin B.E."/>
            <person name="Gibson G."/>
            <person name="Gilbert D."/>
            <person name="Gnerre S."/>
            <person name="Godfrey J."/>
            <person name="Good R."/>
            <person name="Gotea V."/>
            <person name="Gravely B."/>
            <person name="Greenberg A.J."/>
            <person name="Griffiths-Jones S."/>
            <person name="Gross S."/>
            <person name="Guigo R."/>
            <person name="Gustafson E.A."/>
            <person name="Haerty W."/>
            <person name="Hahn M.W."/>
            <person name="Halligan D.L."/>
            <person name="Halpern A.L."/>
            <person name="Halter G.M."/>
            <person name="Han M.V."/>
            <person name="Heger A."/>
            <person name="Hillier L."/>
            <person name="Hinrichs A.S."/>
            <person name="Holmes I."/>
            <person name="Hoskins R.A."/>
            <person name="Hubisz M.J."/>
            <person name="Hultmark D."/>
            <person name="Huntley M.A."/>
            <person name="Jaffe D.B."/>
            <person name="Jagadeeshan S."/>
            <person name="Jeck W.R."/>
            <person name="Johnson J."/>
            <person name="Jones C.D."/>
            <person name="Jordan W.C."/>
            <person name="Karpen G.H."/>
            <person name="Kataoka E."/>
            <person name="Keightley P.D."/>
            <person name="Kheradpour P."/>
            <person name="Kirkness E.F."/>
            <person name="Koerich L.B."/>
            <person name="Kristiansen K."/>
            <person name="Kudrna D."/>
            <person name="Kulathinal R.J."/>
            <person name="Kumar S."/>
            <person name="Kwok R."/>
            <person name="Lander E."/>
            <person name="Langley C.H."/>
            <person name="Lapoint R."/>
            <person name="Lazzaro B.P."/>
            <person name="Lee S.J."/>
            <person name="Levesque L."/>
            <person name="Li R."/>
            <person name="Lin C.F."/>
            <person name="Lin M.F."/>
            <person name="Lindblad-Toh K."/>
            <person name="Llopart A."/>
            <person name="Long M."/>
            <person name="Low L."/>
            <person name="Lozovsky E."/>
            <person name="Lu J."/>
            <person name="Luo M."/>
            <person name="Machado C.A."/>
            <person name="Makalowski W."/>
            <person name="Marzo M."/>
            <person name="Matsuda M."/>
            <person name="Matzkin L."/>
            <person name="McAllister B."/>
            <person name="McBride C.S."/>
            <person name="McKernan B."/>
            <person name="McKernan K."/>
            <person name="Mendez-Lago M."/>
            <person name="Minx P."/>
            <person name="Mollenhauer M.U."/>
            <person name="Montooth K."/>
            <person name="Mount S.M."/>
            <person name="Mu X."/>
            <person name="Myers E."/>
            <person name="Negre B."/>
            <person name="Newfeld S."/>
            <person name="Nielsen R."/>
            <person name="Noor M.A."/>
            <person name="O'Grady P."/>
            <person name="Pachter L."/>
            <person name="Papaceit M."/>
            <person name="Parisi M.J."/>
            <person name="Parisi M."/>
            <person name="Parts L."/>
            <person name="Pedersen J.S."/>
            <person name="Pesole G."/>
            <person name="Phillippy A.M."/>
            <person name="Ponting C.P."/>
            <person name="Pop M."/>
            <person name="Porcelli D."/>
            <person name="Powell J.R."/>
            <person name="Prohaska S."/>
            <person name="Pruitt K."/>
            <person name="Puig M."/>
            <person name="Quesneville H."/>
            <person name="Ram K.R."/>
            <person name="Rand D."/>
            <person name="Rasmussen M.D."/>
            <person name="Reed L.K."/>
            <person name="Reenan R."/>
            <person name="Reily A."/>
            <person name="Remington K.A."/>
            <person name="Rieger T.T."/>
            <person name="Ritchie M.G."/>
            <person name="Robin C."/>
            <person name="Rogers Y.H."/>
            <person name="Rohde C."/>
            <person name="Rozas J."/>
            <person name="Rubenfield M.J."/>
            <person name="Ruiz A."/>
            <person name="Russo S."/>
            <person name="Salzberg S.L."/>
            <person name="Sanchez-Gracia A."/>
            <person name="Saranga D.J."/>
            <person name="Sato H."/>
            <person name="Schaeffer S.W."/>
            <person name="Schatz M.C."/>
            <person name="Schlenke T."/>
            <person name="Schwartz R."/>
            <person name="Segarra C."/>
            <person name="Singh R.S."/>
            <person name="Sirot L."/>
            <person name="Sirota M."/>
            <person name="Sisneros N.B."/>
            <person name="Smith C.D."/>
            <person name="Smith T.F."/>
            <person name="Spieth J."/>
            <person name="Stage D.E."/>
            <person name="Stark A."/>
            <person name="Stephan W."/>
            <person name="Strausberg R.L."/>
            <person name="Strempel S."/>
            <person name="Sturgill D."/>
            <person name="Sutton G."/>
            <person name="Sutton G.G."/>
            <person name="Tao W."/>
            <person name="Teichmann S."/>
            <person name="Tobari Y.N."/>
            <person name="Tomimura Y."/>
            <person name="Tsolas J.M."/>
            <person name="Valente V.L."/>
            <person name="Venter E."/>
            <person name="Venter J.C."/>
            <person name="Vicario S."/>
            <person name="Vieira F.G."/>
            <person name="Vilella A.J."/>
            <person name="Villasante A."/>
            <person name="Walenz B."/>
            <person name="Wang J."/>
            <person name="Wasserman M."/>
            <person name="Watts T."/>
            <person name="Wilson D."/>
            <person name="Wilson R.K."/>
            <person name="Wing R.A."/>
            <person name="Wolfner M.F."/>
            <person name="Wong A."/>
            <person name="Wong G.K."/>
            <person name="Wu C.I."/>
            <person name="Wu G."/>
            <person name="Yamamoto D."/>
            <person name="Yang H.P."/>
            <person name="Yang S.P."/>
            <person name="Yorke J.A."/>
            <person name="Yoshida K."/>
            <person name="Zdobnov E."/>
            <person name="Zhang P."/>
            <person name="Zhang Y."/>
            <person name="Zimin A.V."/>
            <person name="Baldwin J."/>
            <person name="Abdouelleil A."/>
            <person name="Abdulkadir J."/>
            <person name="Abebe A."/>
            <person name="Abera B."/>
            <person name="Abreu J."/>
            <person name="Acer S.C."/>
            <person name="Aftuck L."/>
            <person name="Alexander A."/>
            <person name="An P."/>
            <person name="Anderson E."/>
            <person name="Anderson S."/>
            <person name="Arachi H."/>
            <person name="Azer M."/>
            <person name="Bachantsang P."/>
            <person name="Barry A."/>
            <person name="Bayul T."/>
            <person name="Berlin A."/>
            <person name="Bessette D."/>
            <person name="Bloom T."/>
            <person name="Blye J."/>
            <person name="Boguslavskiy L."/>
            <person name="Bonnet C."/>
            <person name="Boukhgalter B."/>
            <person name="Bourzgui I."/>
            <person name="Brown A."/>
            <person name="Cahill P."/>
            <person name="Channer S."/>
            <person name="Cheshatsang Y."/>
            <person name="Chuda L."/>
            <person name="Citroen M."/>
            <person name="Collymore A."/>
            <person name="Cooke P."/>
            <person name="Costello M."/>
            <person name="D'Aco K."/>
            <person name="Daza R."/>
            <person name="De Haan G."/>
            <person name="DeGray S."/>
            <person name="DeMaso C."/>
            <person name="Dhargay N."/>
            <person name="Dooley K."/>
            <person name="Dooley E."/>
            <person name="Doricent M."/>
            <person name="Dorje P."/>
            <person name="Dorjee K."/>
            <person name="Dupes A."/>
            <person name="Elong R."/>
            <person name="Falk J."/>
            <person name="Farina A."/>
            <person name="Faro S."/>
            <person name="Ferguson D."/>
            <person name="Fisher S."/>
            <person name="Foley C.D."/>
            <person name="Franke A."/>
            <person name="Friedrich D."/>
            <person name="Gadbois L."/>
            <person name="Gearin G."/>
            <person name="Gearin C.R."/>
            <person name="Giannoukos G."/>
            <person name="Goode T."/>
            <person name="Graham J."/>
            <person name="Grandbois E."/>
            <person name="Grewal S."/>
            <person name="Gyaltsen K."/>
            <person name="Hafez N."/>
            <person name="Hagos B."/>
            <person name="Hall J."/>
            <person name="Henson C."/>
            <person name="Hollinger A."/>
            <person name="Honan T."/>
            <person name="Huard M.D."/>
            <person name="Hughes L."/>
            <person name="Hurhula B."/>
            <person name="Husby M.E."/>
            <person name="Kamat A."/>
            <person name="Kanga B."/>
            <person name="Kashin S."/>
            <person name="Khazanovich D."/>
            <person name="Kisner P."/>
            <person name="Lance K."/>
            <person name="Lara M."/>
            <person name="Lee W."/>
            <person name="Lennon N."/>
            <person name="Letendre F."/>
            <person name="LeVine R."/>
            <person name="Lipovsky A."/>
            <person name="Liu X."/>
            <person name="Liu J."/>
            <person name="Liu S."/>
            <person name="Lokyitsang T."/>
            <person name="Lokyitsang Y."/>
            <person name="Lubonja R."/>
            <person name="Lui A."/>
            <person name="MacDonald P."/>
            <person name="Magnisalis V."/>
            <person name="Maru K."/>
            <person name="Matthews C."/>
            <person name="McCusker W."/>
            <person name="McDonough S."/>
            <person name="Mehta T."/>
            <person name="Meldrim J."/>
            <person name="Meneus L."/>
            <person name="Mihai O."/>
            <person name="Mihalev A."/>
            <person name="Mihova T."/>
            <person name="Mittelman R."/>
            <person name="Mlenga V."/>
            <person name="Montmayeur A."/>
            <person name="Mulrain L."/>
            <person name="Navidi A."/>
            <person name="Naylor J."/>
            <person name="Negash T."/>
            <person name="Nguyen T."/>
            <person name="Nguyen N."/>
            <person name="Nicol R."/>
            <person name="Norbu C."/>
            <person name="Norbu N."/>
            <person name="Novod N."/>
            <person name="O'Neill B."/>
            <person name="Osman S."/>
            <person name="Markiewicz E."/>
            <person name="Oyono O.L."/>
            <person name="Patti C."/>
            <person name="Phunkhang P."/>
            <person name="Pierre F."/>
            <person name="Priest M."/>
            <person name="Raghuraman S."/>
            <person name="Rege F."/>
            <person name="Reyes R."/>
            <person name="Rise C."/>
            <person name="Rogov P."/>
            <person name="Ross K."/>
            <person name="Ryan E."/>
            <person name="Settipalli S."/>
            <person name="Shea T."/>
            <person name="Sherpa N."/>
            <person name="Shi L."/>
            <person name="Shih D."/>
            <person name="Sparrow T."/>
            <person name="Spaulding J."/>
            <person name="Stalker J."/>
            <person name="Stange-Thomann N."/>
            <person name="Stavropoulos S."/>
            <person name="Stone C."/>
            <person name="Strader C."/>
            <person name="Tesfaye S."/>
            <person name="Thomson T."/>
            <person name="Thoulutsang Y."/>
            <person name="Thoulutsang D."/>
            <person name="Topham K."/>
            <person name="Topping I."/>
            <person name="Tsamla T."/>
            <person name="Vassiliev H."/>
            <person name="Vo A."/>
            <person name="Wangchuk T."/>
            <person name="Wangdi T."/>
            <person name="Weiand M."/>
            <person name="Wilkinson J."/>
            <person name="Wilson A."/>
            <person name="Yadav S."/>
            <person name="Young G."/>
            <person name="Yu Q."/>
            <person name="Zembek L."/>
            <person name="Zhong D."/>
            <person name="Zimmer A."/>
            <person name="Zwirko Z."/>
            <person name="Jaffe D.B."/>
            <person name="Alvarez P."/>
            <person name="Brockman W."/>
            <person name="Butler J."/>
            <person name="Chin C."/>
            <person name="Gnerre S."/>
            <person name="Grabherr M."/>
            <person name="Kleber M."/>
            <person name="Mauceli E."/>
            <person name="MacCallum I."/>
        </authorList>
    </citation>
    <scope>NUCLEOTIDE SEQUENCE [LARGE SCALE GENOMIC DNA]</scope>
    <source>
        <strain evidence="2 3">TSC#14021-0224.01</strain>
    </source>
</reference>
<dbReference type="KEGG" id="der:6552255"/>
<sequence length="171" mass="20064">MDPFRRNPLLEVTKCEMCPNLVYHFPTGLCVRCFTLWAGKKQLDAVRPTVDQTRAIAVSMARSSDAQDQGQMDPVFQRVIAEMRMQRQQKLKLFQKIRLQFQYSVLTAPFHDTNPKYEVKEDYWNVPDIVDQDMLMFQHEIDLLGDIPRTPSEVLGPKNNKMRENTKENWS</sequence>
<evidence type="ECO:0000313" key="2">
    <source>
        <dbReference type="EMBL" id="EDV49694.1"/>
    </source>
</evidence>
<name>B3P4P1_DROER</name>
<reference evidence="2 3" key="2">
    <citation type="journal article" date="2008" name="Bioinformatics">
        <title>Assembly reconciliation.</title>
        <authorList>
            <person name="Zimin A.V."/>
            <person name="Smith D.R."/>
            <person name="Sutton G."/>
            <person name="Yorke J.A."/>
        </authorList>
    </citation>
    <scope>NUCLEOTIDE SEQUENCE [LARGE SCALE GENOMIC DNA]</scope>
    <source>
        <strain evidence="2 3">TSC#14021-0224.01</strain>
    </source>
</reference>
<gene>
    <name evidence="2" type="primary">Dere\GG17317</name>
    <name evidence="2" type="ORF">Dere_GG17317</name>
</gene>
<dbReference type="HOGENOM" id="CLU_098074_0_0_1"/>
<dbReference type="AlphaFoldDB" id="B3P4P1"/>
<protein>
    <submittedName>
        <fullName evidence="2">GG17317</fullName>
    </submittedName>
</protein>
<organism evidence="2 3">
    <name type="scientific">Drosophila erecta</name>
    <name type="common">Fruit fly</name>
    <dbReference type="NCBI Taxonomy" id="7220"/>
    <lineage>
        <taxon>Eukaryota</taxon>
        <taxon>Metazoa</taxon>
        <taxon>Ecdysozoa</taxon>
        <taxon>Arthropoda</taxon>
        <taxon>Hexapoda</taxon>
        <taxon>Insecta</taxon>
        <taxon>Pterygota</taxon>
        <taxon>Neoptera</taxon>
        <taxon>Endopterygota</taxon>
        <taxon>Diptera</taxon>
        <taxon>Brachycera</taxon>
        <taxon>Muscomorpha</taxon>
        <taxon>Ephydroidea</taxon>
        <taxon>Drosophilidae</taxon>
        <taxon>Drosophila</taxon>
        <taxon>Sophophora</taxon>
    </lineage>
</organism>
<dbReference type="OMA" id="QVAKCEM"/>
<feature type="compositionally biased region" description="Basic and acidic residues" evidence="1">
    <location>
        <begin position="161"/>
        <end position="171"/>
    </location>
</feature>
<feature type="region of interest" description="Disordered" evidence="1">
    <location>
        <begin position="148"/>
        <end position="171"/>
    </location>
</feature>
<evidence type="ECO:0000256" key="1">
    <source>
        <dbReference type="SAM" id="MobiDB-lite"/>
    </source>
</evidence>
<proteinExistence type="predicted"/>
<dbReference type="PhylomeDB" id="B3P4P1"/>
<accession>B3P4P1</accession>